<protein>
    <submittedName>
        <fullName evidence="2">Uncharacterized protein</fullName>
    </submittedName>
</protein>
<name>A0A941B2E7_9ACTN</name>
<dbReference type="AlphaFoldDB" id="A0A941B2E7"/>
<comment type="caution">
    <text evidence="2">The sequence shown here is derived from an EMBL/GenBank/DDBJ whole genome shotgun (WGS) entry which is preliminary data.</text>
</comment>
<organism evidence="2 3">
    <name type="scientific">Streptomyces tagetis</name>
    <dbReference type="NCBI Taxonomy" id="2820809"/>
    <lineage>
        <taxon>Bacteria</taxon>
        <taxon>Bacillati</taxon>
        <taxon>Actinomycetota</taxon>
        <taxon>Actinomycetes</taxon>
        <taxon>Kitasatosporales</taxon>
        <taxon>Streptomycetaceae</taxon>
        <taxon>Streptomyces</taxon>
    </lineage>
</organism>
<dbReference type="RefSeq" id="WP_210871184.1">
    <property type="nucleotide sequence ID" value="NZ_JAGPNL010000002.1"/>
</dbReference>
<dbReference type="EMBL" id="JAGPNL010000002">
    <property type="protein sequence ID" value="MBQ0827142.1"/>
    <property type="molecule type" value="Genomic_DNA"/>
</dbReference>
<evidence type="ECO:0000256" key="1">
    <source>
        <dbReference type="SAM" id="MobiDB-lite"/>
    </source>
</evidence>
<evidence type="ECO:0000313" key="2">
    <source>
        <dbReference type="EMBL" id="MBQ0827142.1"/>
    </source>
</evidence>
<feature type="region of interest" description="Disordered" evidence="1">
    <location>
        <begin position="1"/>
        <end position="55"/>
    </location>
</feature>
<proteinExistence type="predicted"/>
<dbReference type="Proteomes" id="UP000677875">
    <property type="component" value="Unassembled WGS sequence"/>
</dbReference>
<sequence>MSVQGMRRGAAGDRRAASFARFSPGDSGKPDTAVPHLYIPYHEDDDGDRPQPDPFPPGVLSYWCEGIGIFLPDGSPYTGGEIPRRPASTVLVDVVNSGDRDASAQVGLYWCDPAAGFGAANLRRAPVLGSAVTVPVQAKSRATAPPVPLLPGDVAPGHMCLLAVVSDLYDAPSGSWNPLADRHYAQHNLSVVPVTPDGTGAVTFQAVNPFPDLAALVEVSVRPASREEATTLTGRLHARAREVDADALRLLAAGEDREPSPALRFTLDGGESRSCQALLWAESLAPDEFTAVQVETRARPLDGARTPPRLGSFGAVFFSRR</sequence>
<accession>A0A941B2E7</accession>
<gene>
    <name evidence="2" type="ORF">J5Y05_11540</name>
</gene>
<evidence type="ECO:0000313" key="3">
    <source>
        <dbReference type="Proteomes" id="UP000677875"/>
    </source>
</evidence>
<keyword evidence="3" id="KW-1185">Reference proteome</keyword>
<reference evidence="2" key="1">
    <citation type="submission" date="2021-04" db="EMBL/GenBank/DDBJ databases">
        <title>Genome seq and assembly of Streptomyces sp. RG38.</title>
        <authorList>
            <person name="Chhetri G."/>
        </authorList>
    </citation>
    <scope>NUCLEOTIDE SEQUENCE</scope>
    <source>
        <strain evidence="2">RG38</strain>
    </source>
</reference>